<dbReference type="EMBL" id="UYSL01000135">
    <property type="protein sequence ID" value="VDL62890.1"/>
    <property type="molecule type" value="Genomic_DNA"/>
</dbReference>
<accession>A0A0N4XD02</accession>
<dbReference type="AlphaFoldDB" id="A0A0N4XD02"/>
<evidence type="ECO:0000313" key="4">
    <source>
        <dbReference type="WBParaSite" id="NBR_0000036001-mRNA-1"/>
    </source>
</evidence>
<evidence type="ECO:0000256" key="1">
    <source>
        <dbReference type="SAM" id="MobiDB-lite"/>
    </source>
</evidence>
<evidence type="ECO:0000313" key="2">
    <source>
        <dbReference type="EMBL" id="VDL62890.1"/>
    </source>
</evidence>
<reference evidence="4" key="1">
    <citation type="submission" date="2017-02" db="UniProtKB">
        <authorList>
            <consortium name="WormBaseParasite"/>
        </authorList>
    </citation>
    <scope>IDENTIFICATION</scope>
</reference>
<dbReference type="WBParaSite" id="NBR_0000036001-mRNA-1">
    <property type="protein sequence ID" value="NBR_0000036001-mRNA-1"/>
    <property type="gene ID" value="NBR_0000036001"/>
</dbReference>
<protein>
    <submittedName>
        <fullName evidence="4">RPN2_C domain-containing protein</fullName>
    </submittedName>
</protein>
<keyword evidence="3" id="KW-1185">Reference proteome</keyword>
<feature type="compositionally biased region" description="Basic and acidic residues" evidence="1">
    <location>
        <begin position="74"/>
        <end position="83"/>
    </location>
</feature>
<gene>
    <name evidence="2" type="ORF">NBR_LOCUS361</name>
</gene>
<name>A0A0N4XD02_NIPBR</name>
<dbReference type="Proteomes" id="UP000271162">
    <property type="component" value="Unassembled WGS sequence"/>
</dbReference>
<organism evidence="4">
    <name type="scientific">Nippostrongylus brasiliensis</name>
    <name type="common">Rat hookworm</name>
    <dbReference type="NCBI Taxonomy" id="27835"/>
    <lineage>
        <taxon>Eukaryota</taxon>
        <taxon>Metazoa</taxon>
        <taxon>Ecdysozoa</taxon>
        <taxon>Nematoda</taxon>
        <taxon>Chromadorea</taxon>
        <taxon>Rhabditida</taxon>
        <taxon>Rhabditina</taxon>
        <taxon>Rhabditomorpha</taxon>
        <taxon>Strongyloidea</taxon>
        <taxon>Heligmosomidae</taxon>
        <taxon>Nippostrongylus</taxon>
    </lineage>
</organism>
<feature type="region of interest" description="Disordered" evidence="1">
    <location>
        <begin position="39"/>
        <end position="97"/>
    </location>
</feature>
<reference evidence="2 3" key="2">
    <citation type="submission" date="2018-11" db="EMBL/GenBank/DDBJ databases">
        <authorList>
            <consortium name="Pathogen Informatics"/>
        </authorList>
    </citation>
    <scope>NUCLEOTIDE SEQUENCE [LARGE SCALE GENOMIC DNA]</scope>
</reference>
<evidence type="ECO:0000313" key="3">
    <source>
        <dbReference type="Proteomes" id="UP000271162"/>
    </source>
</evidence>
<dbReference type="OMA" id="EMAFAVQ"/>
<proteinExistence type="predicted"/>
<sequence>MALEKHLPRGYSSVDLRKNFPTMFLTPGQYAEMAFAVQQEASVSTKGVKPSSDQKAPAKEEQEGGSKPGTAPSSRKDDEEKKAGPGNSLKGTPPDEK</sequence>